<organism evidence="5 6">
    <name type="scientific">Colocasia esculenta</name>
    <name type="common">Wild taro</name>
    <name type="synonym">Arum esculentum</name>
    <dbReference type="NCBI Taxonomy" id="4460"/>
    <lineage>
        <taxon>Eukaryota</taxon>
        <taxon>Viridiplantae</taxon>
        <taxon>Streptophyta</taxon>
        <taxon>Embryophyta</taxon>
        <taxon>Tracheophyta</taxon>
        <taxon>Spermatophyta</taxon>
        <taxon>Magnoliopsida</taxon>
        <taxon>Liliopsida</taxon>
        <taxon>Araceae</taxon>
        <taxon>Aroideae</taxon>
        <taxon>Colocasieae</taxon>
        <taxon>Colocasia</taxon>
    </lineage>
</organism>
<feature type="compositionally biased region" description="Polar residues" evidence="4">
    <location>
        <begin position="67"/>
        <end position="77"/>
    </location>
</feature>
<comment type="caution">
    <text evidence="5">The sequence shown here is derived from an EMBL/GenBank/DDBJ whole genome shotgun (WGS) entry which is preliminary data.</text>
</comment>
<dbReference type="Pfam" id="PF08661">
    <property type="entry name" value="Rep_fac-A_3"/>
    <property type="match status" value="1"/>
</dbReference>
<dbReference type="GO" id="GO:0006260">
    <property type="term" value="P:DNA replication"/>
    <property type="evidence" value="ECO:0007669"/>
    <property type="project" value="InterPro"/>
</dbReference>
<evidence type="ECO:0000256" key="3">
    <source>
        <dbReference type="ARBA" id="ARBA00023242"/>
    </source>
</evidence>
<gene>
    <name evidence="5" type="ORF">Taro_023366</name>
</gene>
<evidence type="ECO:0000256" key="2">
    <source>
        <dbReference type="ARBA" id="ARBA00009761"/>
    </source>
</evidence>
<dbReference type="PANTHER" id="PTHR47058">
    <property type="entry name" value="REPLICATION PROTEIN A 14 KDA SUBUNIT A-RELATED"/>
    <property type="match status" value="1"/>
</dbReference>
<reference evidence="5" key="1">
    <citation type="submission" date="2017-07" db="EMBL/GenBank/DDBJ databases">
        <title>Taro Niue Genome Assembly and Annotation.</title>
        <authorList>
            <person name="Atibalentja N."/>
            <person name="Keating K."/>
            <person name="Fields C.J."/>
        </authorList>
    </citation>
    <scope>NUCLEOTIDE SEQUENCE</scope>
    <source>
        <strain evidence="5">Niue_2</strain>
        <tissue evidence="5">Leaf</tissue>
    </source>
</reference>
<dbReference type="GO" id="GO:0006310">
    <property type="term" value="P:DNA recombination"/>
    <property type="evidence" value="ECO:0007669"/>
    <property type="project" value="InterPro"/>
</dbReference>
<evidence type="ECO:0000313" key="6">
    <source>
        <dbReference type="Proteomes" id="UP000652761"/>
    </source>
</evidence>
<dbReference type="AlphaFoldDB" id="A0A843UX67"/>
<evidence type="ECO:0000313" key="5">
    <source>
        <dbReference type="EMBL" id="MQL90762.1"/>
    </source>
</evidence>
<keyword evidence="3" id="KW-0539">Nucleus</keyword>
<dbReference type="GO" id="GO:0006281">
    <property type="term" value="P:DNA repair"/>
    <property type="evidence" value="ECO:0007669"/>
    <property type="project" value="InterPro"/>
</dbReference>
<dbReference type="GO" id="GO:0003677">
    <property type="term" value="F:DNA binding"/>
    <property type="evidence" value="ECO:0007669"/>
    <property type="project" value="InterPro"/>
</dbReference>
<protein>
    <submittedName>
        <fullName evidence="5">Uncharacterized protein</fullName>
    </submittedName>
</protein>
<dbReference type="OrthoDB" id="188186at2759"/>
<keyword evidence="6" id="KW-1185">Reference proteome</keyword>
<comment type="similarity">
    <text evidence="2">Belongs to the replication factor A protein 3 family.</text>
</comment>
<dbReference type="Gene3D" id="2.40.50.140">
    <property type="entry name" value="Nucleic acid-binding proteins"/>
    <property type="match status" value="1"/>
</dbReference>
<accession>A0A843UX67</accession>
<evidence type="ECO:0000256" key="4">
    <source>
        <dbReference type="SAM" id="MobiDB-lite"/>
    </source>
</evidence>
<evidence type="ECO:0000256" key="1">
    <source>
        <dbReference type="ARBA" id="ARBA00004123"/>
    </source>
</evidence>
<dbReference type="Proteomes" id="UP000652761">
    <property type="component" value="Unassembled WGS sequence"/>
</dbReference>
<proteinExistence type="inferred from homology"/>
<comment type="subcellular location">
    <subcellularLocation>
        <location evidence="1">Nucleus</location>
    </subcellularLocation>
</comment>
<sequence length="110" mass="11966">MDTSSPAVFVNSELLKMYLGRRVRAVVQVLQNDGGTMTGQSTDGQQLLVKGSPTFPKSHFVESVAVNSNAGRQQEQHGSSKAQRQRLQKRRASLHPPLLSSFFAGVATLL</sequence>
<dbReference type="InterPro" id="IPR012340">
    <property type="entry name" value="NA-bd_OB-fold"/>
</dbReference>
<name>A0A843UX67_COLES</name>
<dbReference type="PANTHER" id="PTHR47058:SF3">
    <property type="entry name" value="REPLICATION PROTEIN A 14 KDA SUBUNIT A-RELATED"/>
    <property type="match status" value="1"/>
</dbReference>
<feature type="region of interest" description="Disordered" evidence="4">
    <location>
        <begin position="67"/>
        <end position="93"/>
    </location>
</feature>
<dbReference type="SUPFAM" id="SSF50249">
    <property type="entry name" value="Nucleic acid-binding proteins"/>
    <property type="match status" value="1"/>
</dbReference>
<dbReference type="GO" id="GO:0031981">
    <property type="term" value="C:nuclear lumen"/>
    <property type="evidence" value="ECO:0007669"/>
    <property type="project" value="UniProtKB-ARBA"/>
</dbReference>
<dbReference type="InterPro" id="IPR013970">
    <property type="entry name" value="Rfa2"/>
</dbReference>
<feature type="compositionally biased region" description="Basic residues" evidence="4">
    <location>
        <begin position="83"/>
        <end position="93"/>
    </location>
</feature>
<dbReference type="EMBL" id="NMUH01001271">
    <property type="protein sequence ID" value="MQL90762.1"/>
    <property type="molecule type" value="Genomic_DNA"/>
</dbReference>